<evidence type="ECO:0000313" key="13">
    <source>
        <dbReference type="Proteomes" id="UP000632222"/>
    </source>
</evidence>
<accession>A0ABQ2D9T0</accession>
<evidence type="ECO:0000256" key="8">
    <source>
        <dbReference type="RuleBase" id="RU000554"/>
    </source>
</evidence>
<name>A0ABQ2D9T0_9DEIO</name>
<dbReference type="Gene3D" id="3.20.20.210">
    <property type="match status" value="1"/>
</dbReference>
<keyword evidence="4 7" id="KW-0210">Decarboxylase</keyword>
<keyword evidence="5 7" id="KW-0456">Lyase</keyword>
<feature type="binding site" evidence="7">
    <location>
        <position position="219"/>
    </location>
    <ligand>
        <name>substrate</name>
    </ligand>
</feature>
<feature type="binding site" evidence="7">
    <location>
        <position position="86"/>
    </location>
    <ligand>
        <name>substrate</name>
    </ligand>
</feature>
<dbReference type="NCBIfam" id="TIGR01464">
    <property type="entry name" value="hemE"/>
    <property type="match status" value="1"/>
</dbReference>
<comment type="caution">
    <text evidence="7">Lacks conserved residue(s) required for the propagation of feature annotation.</text>
</comment>
<dbReference type="InterPro" id="IPR038071">
    <property type="entry name" value="UROD/MetE-like_sf"/>
</dbReference>
<evidence type="ECO:0000256" key="7">
    <source>
        <dbReference type="HAMAP-Rule" id="MF_00218"/>
    </source>
</evidence>
<evidence type="ECO:0000313" key="12">
    <source>
        <dbReference type="EMBL" id="GGJ48377.1"/>
    </source>
</evidence>
<dbReference type="HAMAP" id="MF_00218">
    <property type="entry name" value="URO_D"/>
    <property type="match status" value="1"/>
</dbReference>
<dbReference type="InterPro" id="IPR006361">
    <property type="entry name" value="Uroporphyrinogen_deCO2ase_HemE"/>
</dbReference>
<dbReference type="PANTHER" id="PTHR21091:SF169">
    <property type="entry name" value="UROPORPHYRINOGEN DECARBOXYLASE"/>
    <property type="match status" value="1"/>
</dbReference>
<dbReference type="SUPFAM" id="SSF51726">
    <property type="entry name" value="UROD/MetE-like"/>
    <property type="match status" value="1"/>
</dbReference>
<comment type="catalytic activity">
    <reaction evidence="7 8">
        <text>uroporphyrinogen III + 4 H(+) = coproporphyrinogen III + 4 CO2</text>
        <dbReference type="Rhea" id="RHEA:19865"/>
        <dbReference type="ChEBI" id="CHEBI:15378"/>
        <dbReference type="ChEBI" id="CHEBI:16526"/>
        <dbReference type="ChEBI" id="CHEBI:57308"/>
        <dbReference type="ChEBI" id="CHEBI:57309"/>
        <dbReference type="EC" id="4.1.1.37"/>
    </reaction>
</comment>
<dbReference type="Pfam" id="PF01208">
    <property type="entry name" value="URO-D"/>
    <property type="match status" value="1"/>
</dbReference>
<dbReference type="PROSITE" id="PS00907">
    <property type="entry name" value="UROD_2"/>
    <property type="match status" value="1"/>
</dbReference>
<dbReference type="RefSeq" id="WP_189005395.1">
    <property type="nucleotide sequence ID" value="NZ_BMOD01000019.1"/>
</dbReference>
<evidence type="ECO:0000256" key="3">
    <source>
        <dbReference type="ARBA" id="ARBA00012288"/>
    </source>
</evidence>
<comment type="function">
    <text evidence="7">Catalyzes the decarboxylation of four acetate groups of uroporphyrinogen-III to yield coproporphyrinogen-III.</text>
</comment>
<evidence type="ECO:0000256" key="4">
    <source>
        <dbReference type="ARBA" id="ARBA00022793"/>
    </source>
</evidence>
<comment type="pathway">
    <text evidence="1 7 8">Porphyrin-containing compound metabolism; protoporphyrin-IX biosynthesis; coproporphyrinogen-III from 5-aminolevulinate: step 4/4.</text>
</comment>
<evidence type="ECO:0000259" key="10">
    <source>
        <dbReference type="PROSITE" id="PS00906"/>
    </source>
</evidence>
<reference evidence="13" key="1">
    <citation type="journal article" date="2019" name="Int. J. Syst. Evol. Microbiol.">
        <title>The Global Catalogue of Microorganisms (GCM) 10K type strain sequencing project: providing services to taxonomists for standard genome sequencing and annotation.</title>
        <authorList>
            <consortium name="The Broad Institute Genomics Platform"/>
            <consortium name="The Broad Institute Genome Sequencing Center for Infectious Disease"/>
            <person name="Wu L."/>
            <person name="Ma J."/>
        </authorList>
    </citation>
    <scope>NUCLEOTIDE SEQUENCE [LARGE SCALE GENOMIC DNA]</scope>
    <source>
        <strain evidence="13">JCM 14370</strain>
    </source>
</reference>
<evidence type="ECO:0000256" key="6">
    <source>
        <dbReference type="ARBA" id="ARBA00023244"/>
    </source>
</evidence>
<protein>
    <recommendedName>
        <fullName evidence="3 7">Uroporphyrinogen decarboxylase</fullName>
        <shortName evidence="7">UPD</shortName>
        <shortName evidence="7">URO-D</shortName>
        <ecNumber evidence="3 7">4.1.1.37</ecNumber>
    </recommendedName>
</protein>
<comment type="subcellular location">
    <subcellularLocation>
        <location evidence="7">Cytoplasm</location>
    </subcellularLocation>
</comment>
<evidence type="ECO:0000256" key="9">
    <source>
        <dbReference type="RuleBase" id="RU004169"/>
    </source>
</evidence>
<keyword evidence="6 7" id="KW-0627">Porphyrin biosynthesis</keyword>
<feature type="binding site" evidence="7">
    <location>
        <begin position="37"/>
        <end position="41"/>
    </location>
    <ligand>
        <name>substrate</name>
    </ligand>
</feature>
<feature type="domain" description="Uroporphyrinogen decarboxylase (URO-D)" evidence="11">
    <location>
        <begin position="152"/>
        <end position="168"/>
    </location>
</feature>
<feature type="site" description="Transition state stabilizer" evidence="7">
    <location>
        <position position="86"/>
    </location>
</feature>
<dbReference type="EMBL" id="BMOD01000019">
    <property type="protein sequence ID" value="GGJ48377.1"/>
    <property type="molecule type" value="Genomic_DNA"/>
</dbReference>
<evidence type="ECO:0000256" key="5">
    <source>
        <dbReference type="ARBA" id="ARBA00023239"/>
    </source>
</evidence>
<evidence type="ECO:0000256" key="1">
    <source>
        <dbReference type="ARBA" id="ARBA00004804"/>
    </source>
</evidence>
<organism evidence="12 13">
    <name type="scientific">Deinococcus roseus</name>
    <dbReference type="NCBI Taxonomy" id="392414"/>
    <lineage>
        <taxon>Bacteria</taxon>
        <taxon>Thermotogati</taxon>
        <taxon>Deinococcota</taxon>
        <taxon>Deinococci</taxon>
        <taxon>Deinococcales</taxon>
        <taxon>Deinococcaceae</taxon>
        <taxon>Deinococcus</taxon>
    </lineage>
</organism>
<feature type="binding site" evidence="7">
    <location>
        <position position="333"/>
    </location>
    <ligand>
        <name>substrate</name>
    </ligand>
</feature>
<proteinExistence type="inferred from homology"/>
<comment type="subunit">
    <text evidence="7">Homodimer.</text>
</comment>
<dbReference type="PANTHER" id="PTHR21091">
    <property type="entry name" value="METHYLTETRAHYDROFOLATE:HOMOCYSTEINE METHYLTRANSFERASE RELATED"/>
    <property type="match status" value="1"/>
</dbReference>
<comment type="caution">
    <text evidence="12">The sequence shown here is derived from an EMBL/GenBank/DDBJ whole genome shotgun (WGS) entry which is preliminary data.</text>
</comment>
<dbReference type="CDD" id="cd00717">
    <property type="entry name" value="URO-D"/>
    <property type="match status" value="1"/>
</dbReference>
<feature type="binding site" evidence="7">
    <location>
        <position position="164"/>
    </location>
    <ligand>
        <name>substrate</name>
    </ligand>
</feature>
<dbReference type="InterPro" id="IPR000257">
    <property type="entry name" value="Uroporphyrinogen_deCOase"/>
</dbReference>
<keyword evidence="13" id="KW-1185">Reference proteome</keyword>
<sequence>MATTTNTTLKKSPLTNSRFLKALRREAVDATPVWFMRQAGRYMPEYRALRARTTMLGAIQDPDIATEITLQPINAFNLDAAILFNDILPPLIGMGLSLDFQGGVGPVIHNPIRSVKDVDRLATPPARETLGYTFKAIEQISAELTPRGIPLIGFVGSPFTLASYAIEGGGSKNYERTKGLMYAEPAAWKRLMTKFEVLLSDYLLEQAKAGASALQIFDSWAGALSPSDYLRFVYPYTRNVIQNAKKAGVPVIYFATGTSTMLPQIASMGSDVVGVDWRISLTDAWAQLQPEQAIQGNLDPLLLQAPWRELSFQAERILQEAAGRPGHVFNLGHGILPATPVDSVARLADFVHEKTQAGALV</sequence>
<gene>
    <name evidence="7 12" type="primary">hemE</name>
    <name evidence="12" type="ORF">GCM10008938_37990</name>
</gene>
<dbReference type="PROSITE" id="PS00906">
    <property type="entry name" value="UROD_1"/>
    <property type="match status" value="1"/>
</dbReference>
<evidence type="ECO:0000256" key="2">
    <source>
        <dbReference type="ARBA" id="ARBA00009935"/>
    </source>
</evidence>
<keyword evidence="7" id="KW-0963">Cytoplasm</keyword>
<dbReference type="Proteomes" id="UP000632222">
    <property type="component" value="Unassembled WGS sequence"/>
</dbReference>
<dbReference type="EC" id="4.1.1.37" evidence="3 7"/>
<feature type="domain" description="Uroporphyrinogen decarboxylase (URO-D)" evidence="10">
    <location>
        <begin position="32"/>
        <end position="41"/>
    </location>
</feature>
<comment type="similarity">
    <text evidence="2 7 9">Belongs to the uroporphyrinogen decarboxylase family.</text>
</comment>
<evidence type="ECO:0000259" key="11">
    <source>
        <dbReference type="PROSITE" id="PS00907"/>
    </source>
</evidence>